<gene>
    <name evidence="2" type="ORF">Selli1_28490</name>
</gene>
<evidence type="ECO:0000313" key="3">
    <source>
        <dbReference type="Proteomes" id="UP001145145"/>
    </source>
</evidence>
<keyword evidence="3" id="KW-1185">Reference proteome</keyword>
<sequence>MKGNHPKRRKDKYNPYSIFELEGKYYIEFADGQRKEHCMEISRELYEVFDSFELDDLRHLNIADRHIEQSEIYDITLHRRSRQVGESAENEAIWKIALEELYTAISMLPAIQKRRLVLYYFVGLTYEQIAEIENCSFQAIAKSVTTAEKKLKKFLE</sequence>
<comment type="caution">
    <text evidence="2">The sequence shown here is derived from an EMBL/GenBank/DDBJ whole genome shotgun (WGS) entry which is preliminary data.</text>
</comment>
<dbReference type="GO" id="GO:0003677">
    <property type="term" value="F:DNA binding"/>
    <property type="evidence" value="ECO:0007669"/>
    <property type="project" value="InterPro"/>
</dbReference>
<dbReference type="AlphaFoldDB" id="A0A9W6CAK8"/>
<feature type="domain" description="RNA polymerase sigma factor 70 region 4 type 2" evidence="1">
    <location>
        <begin position="99"/>
        <end position="151"/>
    </location>
</feature>
<dbReference type="EMBL" id="BSBO01000034">
    <property type="protein sequence ID" value="GLG05675.1"/>
    <property type="molecule type" value="Genomic_DNA"/>
</dbReference>
<name>A0A9W6CAK8_9FIRM</name>
<dbReference type="GO" id="GO:0006352">
    <property type="term" value="P:DNA-templated transcription initiation"/>
    <property type="evidence" value="ECO:0007669"/>
    <property type="project" value="InterPro"/>
</dbReference>
<evidence type="ECO:0000259" key="1">
    <source>
        <dbReference type="Pfam" id="PF08281"/>
    </source>
</evidence>
<dbReference type="Pfam" id="PF08281">
    <property type="entry name" value="Sigma70_r4_2"/>
    <property type="match status" value="1"/>
</dbReference>
<dbReference type="InterPro" id="IPR036388">
    <property type="entry name" value="WH-like_DNA-bd_sf"/>
</dbReference>
<evidence type="ECO:0000313" key="2">
    <source>
        <dbReference type="EMBL" id="GLG05675.1"/>
    </source>
</evidence>
<dbReference type="GO" id="GO:0016987">
    <property type="term" value="F:sigma factor activity"/>
    <property type="evidence" value="ECO:0007669"/>
    <property type="project" value="InterPro"/>
</dbReference>
<proteinExistence type="predicted"/>
<dbReference type="InterPro" id="IPR013324">
    <property type="entry name" value="RNA_pol_sigma_r3/r4-like"/>
</dbReference>
<dbReference type="Gene3D" id="1.10.10.10">
    <property type="entry name" value="Winged helix-like DNA-binding domain superfamily/Winged helix DNA-binding domain"/>
    <property type="match status" value="1"/>
</dbReference>
<reference evidence="2 3" key="1">
    <citation type="journal article" date="2023" name="Int. J. Syst. Evol. Microbiol.">
        <title>Sellimonas catena sp. nov., isolated from human faeces.</title>
        <authorList>
            <person name="Hisatomi A."/>
            <person name="Ohkuma M."/>
            <person name="Sakamoto M."/>
        </authorList>
    </citation>
    <scope>NUCLEOTIDE SEQUENCE [LARGE SCALE GENOMIC DNA]</scope>
    <source>
        <strain evidence="2 3">12EGH17</strain>
    </source>
</reference>
<protein>
    <recommendedName>
        <fullName evidence="1">RNA polymerase sigma factor 70 region 4 type 2 domain-containing protein</fullName>
    </recommendedName>
</protein>
<dbReference type="SUPFAM" id="SSF88659">
    <property type="entry name" value="Sigma3 and sigma4 domains of RNA polymerase sigma factors"/>
    <property type="match status" value="1"/>
</dbReference>
<dbReference type="InterPro" id="IPR013249">
    <property type="entry name" value="RNA_pol_sigma70_r4_t2"/>
</dbReference>
<organism evidence="2 3">
    <name type="scientific">Sellimonas catena</name>
    <dbReference type="NCBI Taxonomy" id="2994035"/>
    <lineage>
        <taxon>Bacteria</taxon>
        <taxon>Bacillati</taxon>
        <taxon>Bacillota</taxon>
        <taxon>Clostridia</taxon>
        <taxon>Lachnospirales</taxon>
        <taxon>Lachnospiraceae</taxon>
        <taxon>Sellimonas</taxon>
    </lineage>
</organism>
<dbReference type="RefSeq" id="WP_281873611.1">
    <property type="nucleotide sequence ID" value="NZ_BSBO01000034.1"/>
</dbReference>
<accession>A0A9W6CAK8</accession>
<dbReference type="Proteomes" id="UP001145145">
    <property type="component" value="Unassembled WGS sequence"/>
</dbReference>